<keyword evidence="2" id="KW-1185">Reference proteome</keyword>
<evidence type="ECO:0000313" key="1">
    <source>
        <dbReference type="EMBL" id="TFK64339.1"/>
    </source>
</evidence>
<evidence type="ECO:0000313" key="2">
    <source>
        <dbReference type="Proteomes" id="UP000308600"/>
    </source>
</evidence>
<dbReference type="EMBL" id="ML208479">
    <property type="protein sequence ID" value="TFK64339.1"/>
    <property type="molecule type" value="Genomic_DNA"/>
</dbReference>
<name>A0ACD3AGC0_9AGAR</name>
<reference evidence="1 2" key="1">
    <citation type="journal article" date="2019" name="Nat. Ecol. Evol.">
        <title>Megaphylogeny resolves global patterns of mushroom evolution.</title>
        <authorList>
            <person name="Varga T."/>
            <person name="Krizsan K."/>
            <person name="Foldi C."/>
            <person name="Dima B."/>
            <person name="Sanchez-Garcia M."/>
            <person name="Sanchez-Ramirez S."/>
            <person name="Szollosi G.J."/>
            <person name="Szarkandi J.G."/>
            <person name="Papp V."/>
            <person name="Albert L."/>
            <person name="Andreopoulos W."/>
            <person name="Angelini C."/>
            <person name="Antonin V."/>
            <person name="Barry K.W."/>
            <person name="Bougher N.L."/>
            <person name="Buchanan P."/>
            <person name="Buyck B."/>
            <person name="Bense V."/>
            <person name="Catcheside P."/>
            <person name="Chovatia M."/>
            <person name="Cooper J."/>
            <person name="Damon W."/>
            <person name="Desjardin D."/>
            <person name="Finy P."/>
            <person name="Geml J."/>
            <person name="Haridas S."/>
            <person name="Hughes K."/>
            <person name="Justo A."/>
            <person name="Karasinski D."/>
            <person name="Kautmanova I."/>
            <person name="Kiss B."/>
            <person name="Kocsube S."/>
            <person name="Kotiranta H."/>
            <person name="LaButti K.M."/>
            <person name="Lechner B.E."/>
            <person name="Liimatainen K."/>
            <person name="Lipzen A."/>
            <person name="Lukacs Z."/>
            <person name="Mihaltcheva S."/>
            <person name="Morgado L.N."/>
            <person name="Niskanen T."/>
            <person name="Noordeloos M.E."/>
            <person name="Ohm R.A."/>
            <person name="Ortiz-Santana B."/>
            <person name="Ovrebo C."/>
            <person name="Racz N."/>
            <person name="Riley R."/>
            <person name="Savchenko A."/>
            <person name="Shiryaev A."/>
            <person name="Soop K."/>
            <person name="Spirin V."/>
            <person name="Szebenyi C."/>
            <person name="Tomsovsky M."/>
            <person name="Tulloss R.E."/>
            <person name="Uehling J."/>
            <person name="Grigoriev I.V."/>
            <person name="Vagvolgyi C."/>
            <person name="Papp T."/>
            <person name="Martin F.M."/>
            <person name="Miettinen O."/>
            <person name="Hibbett D.S."/>
            <person name="Nagy L.G."/>
        </authorList>
    </citation>
    <scope>NUCLEOTIDE SEQUENCE [LARGE SCALE GENOMIC DNA]</scope>
    <source>
        <strain evidence="1 2">NL-1719</strain>
    </source>
</reference>
<organism evidence="1 2">
    <name type="scientific">Pluteus cervinus</name>
    <dbReference type="NCBI Taxonomy" id="181527"/>
    <lineage>
        <taxon>Eukaryota</taxon>
        <taxon>Fungi</taxon>
        <taxon>Dikarya</taxon>
        <taxon>Basidiomycota</taxon>
        <taxon>Agaricomycotina</taxon>
        <taxon>Agaricomycetes</taxon>
        <taxon>Agaricomycetidae</taxon>
        <taxon>Agaricales</taxon>
        <taxon>Pluteineae</taxon>
        <taxon>Pluteaceae</taxon>
        <taxon>Pluteus</taxon>
    </lineage>
</organism>
<proteinExistence type="predicted"/>
<dbReference type="Proteomes" id="UP000308600">
    <property type="component" value="Unassembled WGS sequence"/>
</dbReference>
<sequence length="625" mass="71061">MALPVRLWKNNYLETSTLFTAILPKPTFDSEFHLHEAVSLANQQATSSKEANRILGNLLEATCDLDLSSLFQQKRATHLDLSAEDLSSVEVYLDACKQDIISTHEKITGLITTIVGLCNELSKATALLHHKAGQRDLCQYLLTPMRFIHQDLLEPIFMAYFELDDTRTGPKLKPKLAPKAPLRLSSVCYRWREIARATPALWSHIYVDTDVPNSLNLAELWLSRCRFPSLTLHVRQRFSLGTLANLLASSKCPQTQIRHLELQFPNHFDAHILSTILDGHVDELEELVLKNPDAPINVLPVSHDVKRLYLDRVPTSWTSNRPPSQVVVLRITEDIHRKMLYLILSQCTILQKLYVSLTADGVSGASMAPENFNCHEHLTYLGLGYVHEEQEFPENLLSKFSFPSLKIFEYYMEGYLASRALACTNWLLSLSFINHLQRLSLLLVFRVPPEFYNTLFHTAHSLEELSIFLDLDAEPMPQVFEALTTVFSASASPRQLPNLRSVHLSSIDDLTPVSDEILRMGQAWASASVAGGISRGPPHSCSLRVYFWNQMGLGDGKDKKLLDAFRDTYPNLEVRLIRHKSPAWIRNFPRVFEMNPPAFNEVRRFESMDQEGNWISQTGPIYRIA</sequence>
<protein>
    <submittedName>
        <fullName evidence="1">Uncharacterized protein</fullName>
    </submittedName>
</protein>
<gene>
    <name evidence="1" type="ORF">BDN72DRAFT_881564</name>
</gene>
<accession>A0ACD3AGC0</accession>